<dbReference type="EMBL" id="BARS01044700">
    <property type="protein sequence ID" value="GAG39003.1"/>
    <property type="molecule type" value="Genomic_DNA"/>
</dbReference>
<dbReference type="AlphaFoldDB" id="X0XQU3"/>
<feature type="non-terminal residue" evidence="1">
    <location>
        <position position="1"/>
    </location>
</feature>
<reference evidence="1" key="1">
    <citation type="journal article" date="2014" name="Front. Microbiol.">
        <title>High frequency of phylogenetically diverse reductive dehalogenase-homologous genes in deep subseafloor sedimentary metagenomes.</title>
        <authorList>
            <person name="Kawai M."/>
            <person name="Futagami T."/>
            <person name="Toyoda A."/>
            <person name="Takaki Y."/>
            <person name="Nishi S."/>
            <person name="Hori S."/>
            <person name="Arai W."/>
            <person name="Tsubouchi T."/>
            <person name="Morono Y."/>
            <person name="Uchiyama I."/>
            <person name="Ito T."/>
            <person name="Fujiyama A."/>
            <person name="Inagaki F."/>
            <person name="Takami H."/>
        </authorList>
    </citation>
    <scope>NUCLEOTIDE SEQUENCE</scope>
    <source>
        <strain evidence="1">Expedition CK06-06</strain>
    </source>
</reference>
<name>X0XQU3_9ZZZZ</name>
<protein>
    <submittedName>
        <fullName evidence="1">Uncharacterized protein</fullName>
    </submittedName>
</protein>
<gene>
    <name evidence="1" type="ORF">S01H1_67485</name>
</gene>
<accession>X0XQU3</accession>
<proteinExistence type="predicted"/>
<organism evidence="1">
    <name type="scientific">marine sediment metagenome</name>
    <dbReference type="NCBI Taxonomy" id="412755"/>
    <lineage>
        <taxon>unclassified sequences</taxon>
        <taxon>metagenomes</taxon>
        <taxon>ecological metagenomes</taxon>
    </lineage>
</organism>
<comment type="caution">
    <text evidence="1">The sequence shown here is derived from an EMBL/GenBank/DDBJ whole genome shotgun (WGS) entry which is preliminary data.</text>
</comment>
<evidence type="ECO:0000313" key="1">
    <source>
        <dbReference type="EMBL" id="GAG39003.1"/>
    </source>
</evidence>
<sequence length="56" mass="6382">SIKKIWKYRVKNLKLVPREWLKLDEAKVGPAVRSSQGKIEIPGIETYSVDSISLRG</sequence>